<keyword evidence="3" id="KW-0862">Zinc</keyword>
<feature type="domain" description="CENP-V/GFA" evidence="5">
    <location>
        <begin position="2"/>
        <end position="69"/>
    </location>
</feature>
<comment type="caution">
    <text evidence="6">The sequence shown here is derived from an EMBL/GenBank/DDBJ whole genome shotgun (WGS) entry which is preliminary data.</text>
</comment>
<organism evidence="6 7">
    <name type="scientific">Parahalioglobus pacificus</name>
    <dbReference type="NCBI Taxonomy" id="930806"/>
    <lineage>
        <taxon>Bacteria</taxon>
        <taxon>Pseudomonadati</taxon>
        <taxon>Pseudomonadota</taxon>
        <taxon>Gammaproteobacteria</taxon>
        <taxon>Cellvibrionales</taxon>
        <taxon>Halieaceae</taxon>
        <taxon>Parahalioglobus</taxon>
    </lineage>
</organism>
<accession>A0A918XIY2</accession>
<evidence type="ECO:0000259" key="5">
    <source>
        <dbReference type="Pfam" id="PF04828"/>
    </source>
</evidence>
<dbReference type="Pfam" id="PF04828">
    <property type="entry name" value="GFA"/>
    <property type="match status" value="1"/>
</dbReference>
<sequence length="92" mass="10443">MSVPTSDLTLEGREFLKWYASSESAQRGFCTNCGSSLFFKPANYPEEIHVTRANIAGDLDVEPHMHIYFNGEPSWFKENDGLPRYANDPEDP</sequence>
<dbReference type="Proteomes" id="UP000644693">
    <property type="component" value="Unassembled WGS sequence"/>
</dbReference>
<dbReference type="AlphaFoldDB" id="A0A918XIY2"/>
<dbReference type="PANTHER" id="PTHR33337:SF40">
    <property type="entry name" value="CENP-V_GFA DOMAIN-CONTAINING PROTEIN-RELATED"/>
    <property type="match status" value="1"/>
</dbReference>
<evidence type="ECO:0000256" key="3">
    <source>
        <dbReference type="ARBA" id="ARBA00022833"/>
    </source>
</evidence>
<protein>
    <recommendedName>
        <fullName evidence="5">CENP-V/GFA domain-containing protein</fullName>
    </recommendedName>
</protein>
<evidence type="ECO:0000313" key="6">
    <source>
        <dbReference type="EMBL" id="GHD34269.1"/>
    </source>
</evidence>
<name>A0A918XIY2_9GAMM</name>
<dbReference type="Gene3D" id="3.90.1590.10">
    <property type="entry name" value="glutathione-dependent formaldehyde- activating enzyme (gfa)"/>
    <property type="match status" value="1"/>
</dbReference>
<reference evidence="6" key="2">
    <citation type="submission" date="2020-09" db="EMBL/GenBank/DDBJ databases">
        <authorList>
            <person name="Sun Q."/>
            <person name="Kim S."/>
        </authorList>
    </citation>
    <scope>NUCLEOTIDE SEQUENCE</scope>
    <source>
        <strain evidence="6">KCTC 23430</strain>
    </source>
</reference>
<dbReference type="EMBL" id="BMYM01000002">
    <property type="protein sequence ID" value="GHD34269.1"/>
    <property type="molecule type" value="Genomic_DNA"/>
</dbReference>
<dbReference type="GO" id="GO:0016846">
    <property type="term" value="F:carbon-sulfur lyase activity"/>
    <property type="evidence" value="ECO:0007669"/>
    <property type="project" value="InterPro"/>
</dbReference>
<evidence type="ECO:0000256" key="4">
    <source>
        <dbReference type="ARBA" id="ARBA00023239"/>
    </source>
</evidence>
<dbReference type="SUPFAM" id="SSF51316">
    <property type="entry name" value="Mss4-like"/>
    <property type="match status" value="1"/>
</dbReference>
<evidence type="ECO:0000313" key="7">
    <source>
        <dbReference type="Proteomes" id="UP000644693"/>
    </source>
</evidence>
<keyword evidence="7" id="KW-1185">Reference proteome</keyword>
<gene>
    <name evidence="6" type="ORF">GCM10007053_19720</name>
</gene>
<keyword evidence="2" id="KW-0479">Metal-binding</keyword>
<dbReference type="InterPro" id="IPR006913">
    <property type="entry name" value="CENP-V/GFA"/>
</dbReference>
<proteinExistence type="inferred from homology"/>
<dbReference type="InterPro" id="IPR011057">
    <property type="entry name" value="Mss4-like_sf"/>
</dbReference>
<comment type="similarity">
    <text evidence="1">Belongs to the Gfa family.</text>
</comment>
<dbReference type="GO" id="GO:0046872">
    <property type="term" value="F:metal ion binding"/>
    <property type="evidence" value="ECO:0007669"/>
    <property type="project" value="UniProtKB-KW"/>
</dbReference>
<evidence type="ECO:0000256" key="2">
    <source>
        <dbReference type="ARBA" id="ARBA00022723"/>
    </source>
</evidence>
<dbReference type="PANTHER" id="PTHR33337">
    <property type="entry name" value="GFA DOMAIN-CONTAINING PROTEIN"/>
    <property type="match status" value="1"/>
</dbReference>
<reference evidence="6" key="1">
    <citation type="journal article" date="2014" name="Int. J. Syst. Evol. Microbiol.">
        <title>Complete genome sequence of Corynebacterium casei LMG S-19264T (=DSM 44701T), isolated from a smear-ripened cheese.</title>
        <authorList>
            <consortium name="US DOE Joint Genome Institute (JGI-PGF)"/>
            <person name="Walter F."/>
            <person name="Albersmeier A."/>
            <person name="Kalinowski J."/>
            <person name="Ruckert C."/>
        </authorList>
    </citation>
    <scope>NUCLEOTIDE SEQUENCE</scope>
    <source>
        <strain evidence="6">KCTC 23430</strain>
    </source>
</reference>
<evidence type="ECO:0000256" key="1">
    <source>
        <dbReference type="ARBA" id="ARBA00005495"/>
    </source>
</evidence>
<keyword evidence="4" id="KW-0456">Lyase</keyword>